<dbReference type="EMBL" id="JAVDTF010000001">
    <property type="protein sequence ID" value="MDR6783231.1"/>
    <property type="molecule type" value="Genomic_DNA"/>
</dbReference>
<name>A0ACC6KVG7_9SPHI</name>
<evidence type="ECO:0000313" key="2">
    <source>
        <dbReference type="Proteomes" id="UP001246858"/>
    </source>
</evidence>
<sequence>MNFKNLFFFTLLLAGIRSHATNYYINSKAGNDTNTGNSKEKPWKTMNNIGKTSFAPGDSILFARGTAYRGGVILNSSGSAEKPIVISHYSAGAELILKTPRKELTPVFEKYGAGHAPAFSNPDWNVLTGNIFRIEGSYVVIDGLYFHDNTNPPGSDKTTKNVQKMGAVYLALGTRHQVVKNCEFFHTPVGIKVKSTHSLITRNYLHDAADMMAYSWGPIAIMVVSGNNEIAHNRIENYGAYGGPYGSDGGVIELDGVDDNFTASNIHIHHNTSVNNHGFLEIAARNVDSVTVAYNLSDDRNQFIGGGGYKVNVCNNTIVRTREPNVDRYVFWTFNPDLTFFNVRNNIFYLAPDLGVFGPVKKVTGHVRVAIGDQPRDMNLYFSPGNSNPVGITPGKGDLIADPLFVDAANCNFRLKPNSPALRRGKKTGYTYDLDGYPVAMAKPALGAYEF</sequence>
<keyword evidence="2" id="KW-1185">Reference proteome</keyword>
<gene>
    <name evidence="1" type="ORF">J2X78_001783</name>
</gene>
<accession>A0ACC6KVG7</accession>
<reference evidence="1" key="1">
    <citation type="submission" date="2023-07" db="EMBL/GenBank/DDBJ databases">
        <title>Sorghum-associated microbial communities from plants grown in Nebraska, USA.</title>
        <authorList>
            <person name="Schachtman D."/>
        </authorList>
    </citation>
    <scope>NUCLEOTIDE SEQUENCE</scope>
    <source>
        <strain evidence="1">2697</strain>
    </source>
</reference>
<proteinExistence type="predicted"/>
<protein>
    <submittedName>
        <fullName evidence="1">Uncharacterized protein</fullName>
    </submittedName>
</protein>
<organism evidence="1 2">
    <name type="scientific">Pedobacter africanus</name>
    <dbReference type="NCBI Taxonomy" id="151894"/>
    <lineage>
        <taxon>Bacteria</taxon>
        <taxon>Pseudomonadati</taxon>
        <taxon>Bacteroidota</taxon>
        <taxon>Sphingobacteriia</taxon>
        <taxon>Sphingobacteriales</taxon>
        <taxon>Sphingobacteriaceae</taxon>
        <taxon>Pedobacter</taxon>
    </lineage>
</organism>
<dbReference type="Proteomes" id="UP001246858">
    <property type="component" value="Unassembled WGS sequence"/>
</dbReference>
<evidence type="ECO:0000313" key="1">
    <source>
        <dbReference type="EMBL" id="MDR6783231.1"/>
    </source>
</evidence>
<comment type="caution">
    <text evidence="1">The sequence shown here is derived from an EMBL/GenBank/DDBJ whole genome shotgun (WGS) entry which is preliminary data.</text>
</comment>